<accession>A0A1X6NZG2</accession>
<dbReference type="Proteomes" id="UP000218209">
    <property type="component" value="Unassembled WGS sequence"/>
</dbReference>
<dbReference type="AlphaFoldDB" id="A0A1X6NZG2"/>
<keyword evidence="2" id="KW-1185">Reference proteome</keyword>
<evidence type="ECO:0000313" key="2">
    <source>
        <dbReference type="Proteomes" id="UP000218209"/>
    </source>
</evidence>
<reference evidence="1 2" key="1">
    <citation type="submission" date="2017-03" db="EMBL/GenBank/DDBJ databases">
        <title>WGS assembly of Porphyra umbilicalis.</title>
        <authorList>
            <person name="Brawley S.H."/>
            <person name="Blouin N.A."/>
            <person name="Ficko-Blean E."/>
            <person name="Wheeler G.L."/>
            <person name="Lohr M."/>
            <person name="Goodson H.V."/>
            <person name="Jenkins J.W."/>
            <person name="Blaby-Haas C.E."/>
            <person name="Helliwell K.E."/>
            <person name="Chan C."/>
            <person name="Marriage T."/>
            <person name="Bhattacharya D."/>
            <person name="Klein A.S."/>
            <person name="Badis Y."/>
            <person name="Brodie J."/>
            <person name="Cao Y."/>
            <person name="Collen J."/>
            <person name="Dittami S.M."/>
            <person name="Gachon C.M."/>
            <person name="Green B.R."/>
            <person name="Karpowicz S."/>
            <person name="Kim J.W."/>
            <person name="Kudahl U."/>
            <person name="Lin S."/>
            <person name="Michel G."/>
            <person name="Mittag M."/>
            <person name="Olson B.J."/>
            <person name="Pangilinan J."/>
            <person name="Peng Y."/>
            <person name="Qiu H."/>
            <person name="Shu S."/>
            <person name="Singer J.T."/>
            <person name="Smith A.G."/>
            <person name="Sprecher B.N."/>
            <person name="Wagner V."/>
            <person name="Wang W."/>
            <person name="Wang Z.-Y."/>
            <person name="Yan J."/>
            <person name="Yarish C."/>
            <person name="Zoeuner-Riek S."/>
            <person name="Zhuang Y."/>
            <person name="Zou Y."/>
            <person name="Lindquist E.A."/>
            <person name="Grimwood J."/>
            <person name="Barry K."/>
            <person name="Rokhsar D.S."/>
            <person name="Schmutz J."/>
            <person name="Stiller J.W."/>
            <person name="Grossman A.R."/>
            <person name="Prochnik S.E."/>
        </authorList>
    </citation>
    <scope>NUCLEOTIDE SEQUENCE [LARGE SCALE GENOMIC DNA]</scope>
    <source>
        <strain evidence="1">4086291</strain>
    </source>
</reference>
<gene>
    <name evidence="1" type="ORF">BU14_0319s0013</name>
</gene>
<sequence length="187" mass="20218">MDPALLLHAAIYVAGGLQHAADVEIDDEGNEVMDFGPGASDFARMQPAGVPKCYRPVIRFFALVYGVVDDVGGQDLAAQGERMTAYVAGCGDRDEPYKLLPQADRTPAQVANGEAHCGCPLKAQVVSGWLQRSKKQVTKSGKASAQTPLVTADTWLWHLDEPLTALQYERLTVYIIMVFNFCICGGT</sequence>
<proteinExistence type="predicted"/>
<protein>
    <submittedName>
        <fullName evidence="1">Uncharacterized protein</fullName>
    </submittedName>
</protein>
<organism evidence="1 2">
    <name type="scientific">Porphyra umbilicalis</name>
    <name type="common">Purple laver</name>
    <name type="synonym">Red alga</name>
    <dbReference type="NCBI Taxonomy" id="2786"/>
    <lineage>
        <taxon>Eukaryota</taxon>
        <taxon>Rhodophyta</taxon>
        <taxon>Bangiophyceae</taxon>
        <taxon>Bangiales</taxon>
        <taxon>Bangiaceae</taxon>
        <taxon>Porphyra</taxon>
    </lineage>
</organism>
<name>A0A1X6NZG2_PORUM</name>
<dbReference type="EMBL" id="KV918972">
    <property type="protein sequence ID" value="OSX73925.1"/>
    <property type="molecule type" value="Genomic_DNA"/>
</dbReference>
<evidence type="ECO:0000313" key="1">
    <source>
        <dbReference type="EMBL" id="OSX73925.1"/>
    </source>
</evidence>